<dbReference type="Gene3D" id="1.25.40.10">
    <property type="entry name" value="Tetratricopeptide repeat domain"/>
    <property type="match status" value="3"/>
</dbReference>
<dbReference type="PANTHER" id="PTHR45717:SF45">
    <property type="entry name" value="OS12G0527900 PROTEIN"/>
    <property type="match status" value="1"/>
</dbReference>
<protein>
    <submittedName>
        <fullName evidence="5">Pentatricopeptide repeat-containing protein</fullName>
    </submittedName>
</protein>
<feature type="repeat" description="PPR" evidence="4">
    <location>
        <begin position="220"/>
        <end position="254"/>
    </location>
</feature>
<evidence type="ECO:0000256" key="3">
    <source>
        <dbReference type="ARBA" id="ARBA00022946"/>
    </source>
</evidence>
<gene>
    <name evidence="5" type="ORF">LUZ62_088857</name>
</gene>
<sequence>MLVRRIHPALSVGARALSSFSSDTATATATATLANNADQTSDDSVGGGGKGTLRRRLLDLTYDKRSAVVVLTQWSREGKRIQKYQLNRIVRELRKYKRYKHALEICEWMTVQPDMKLLQGDYAVHLDLVAKIRGLASAEKFFEDMPERMKGPFTCTALLHTYIQFQLQEKAEALMKEMLHNGFVTCPIPFNHMLTLYLSSGDFNKIPKLVSNMRRYVLPDVITYNLWLTSCSRKDDYKGAEKAYLEMKWDRIIPDWYTFSLLASIYIKSGDESKAREALVEMEKQSSRKQRVAYSSMISLYASLLDRENIDRIWSQMRSLYRKLSDEEYKCMLTSLTKLGDIKEAELLYTEWELVSGTHDSTVLNIILSSYINNGMINKAEKFVERILQKEIMPCYSTWELLCKSYLNKKNIQKVLEYFKKALSSVKKWDPNVKLVQQIHALIIEIGDIEACEKVMLILREAGYVKTEVYNLLLQVYKKAGKMPMNVEERMARDRVSMDEETKRLLNSVCNNCDSEDLSQ</sequence>
<dbReference type="Pfam" id="PF01535">
    <property type="entry name" value="PPR"/>
    <property type="match status" value="2"/>
</dbReference>
<reference evidence="5" key="1">
    <citation type="submission" date="2022-08" db="EMBL/GenBank/DDBJ databases">
        <authorList>
            <person name="Marques A."/>
        </authorList>
    </citation>
    <scope>NUCLEOTIDE SEQUENCE</scope>
    <source>
        <strain evidence="5">RhyPub2mFocal</strain>
        <tissue evidence="5">Leaves</tissue>
    </source>
</reference>
<evidence type="ECO:0000313" key="5">
    <source>
        <dbReference type="EMBL" id="KAJ4754452.1"/>
    </source>
</evidence>
<name>A0AAV8CJ11_9POAL</name>
<dbReference type="AlphaFoldDB" id="A0AAV8CJ11"/>
<dbReference type="PROSITE" id="PS51375">
    <property type="entry name" value="PPR"/>
    <property type="match status" value="2"/>
</dbReference>
<dbReference type="Pfam" id="PF13041">
    <property type="entry name" value="PPR_2"/>
    <property type="match status" value="1"/>
</dbReference>
<dbReference type="EMBL" id="JAMFTS010000005">
    <property type="protein sequence ID" value="KAJ4754452.1"/>
    <property type="molecule type" value="Genomic_DNA"/>
</dbReference>
<evidence type="ECO:0000313" key="6">
    <source>
        <dbReference type="Proteomes" id="UP001140206"/>
    </source>
</evidence>
<evidence type="ECO:0000256" key="1">
    <source>
        <dbReference type="ARBA" id="ARBA00007626"/>
    </source>
</evidence>
<dbReference type="InterPro" id="IPR002885">
    <property type="entry name" value="PPR_rpt"/>
</dbReference>
<dbReference type="Proteomes" id="UP001140206">
    <property type="component" value="Chromosome 5"/>
</dbReference>
<keyword evidence="6" id="KW-1185">Reference proteome</keyword>
<dbReference type="FunFam" id="1.25.40.10:FF:000253">
    <property type="entry name" value="Pentatricopeptide repeat-containing protein"/>
    <property type="match status" value="1"/>
</dbReference>
<feature type="repeat" description="PPR" evidence="4">
    <location>
        <begin position="360"/>
        <end position="394"/>
    </location>
</feature>
<comment type="caution">
    <text evidence="5">The sequence shown here is derived from an EMBL/GenBank/DDBJ whole genome shotgun (WGS) entry which is preliminary data.</text>
</comment>
<dbReference type="FunFam" id="1.25.40.10:FF:000651">
    <property type="entry name" value="Pentatricopeptide repeat-containing protein mitochondrial"/>
    <property type="match status" value="1"/>
</dbReference>
<dbReference type="GO" id="GO:0003729">
    <property type="term" value="F:mRNA binding"/>
    <property type="evidence" value="ECO:0007669"/>
    <property type="project" value="UniProtKB-ARBA"/>
</dbReference>
<dbReference type="SUPFAM" id="SSF48452">
    <property type="entry name" value="TPR-like"/>
    <property type="match status" value="1"/>
</dbReference>
<evidence type="ECO:0000256" key="2">
    <source>
        <dbReference type="ARBA" id="ARBA00022737"/>
    </source>
</evidence>
<keyword evidence="3" id="KW-0809">Transit peptide</keyword>
<proteinExistence type="inferred from homology"/>
<dbReference type="InterPro" id="IPR011990">
    <property type="entry name" value="TPR-like_helical_dom_sf"/>
</dbReference>
<keyword evidence="2" id="KW-0677">Repeat</keyword>
<organism evidence="5 6">
    <name type="scientific">Rhynchospora pubera</name>
    <dbReference type="NCBI Taxonomy" id="906938"/>
    <lineage>
        <taxon>Eukaryota</taxon>
        <taxon>Viridiplantae</taxon>
        <taxon>Streptophyta</taxon>
        <taxon>Embryophyta</taxon>
        <taxon>Tracheophyta</taxon>
        <taxon>Spermatophyta</taxon>
        <taxon>Magnoliopsida</taxon>
        <taxon>Liliopsida</taxon>
        <taxon>Poales</taxon>
        <taxon>Cyperaceae</taxon>
        <taxon>Cyperoideae</taxon>
        <taxon>Rhynchosporeae</taxon>
        <taxon>Rhynchospora</taxon>
    </lineage>
</organism>
<dbReference type="PANTHER" id="PTHR45717">
    <property type="entry name" value="OS12G0527900 PROTEIN"/>
    <property type="match status" value="1"/>
</dbReference>
<accession>A0AAV8CJ11</accession>
<dbReference type="GO" id="GO:0005739">
    <property type="term" value="C:mitochondrion"/>
    <property type="evidence" value="ECO:0007669"/>
    <property type="project" value="TreeGrafter"/>
</dbReference>
<comment type="similarity">
    <text evidence="1">Belongs to the PPR family. P subfamily.</text>
</comment>
<evidence type="ECO:0000256" key="4">
    <source>
        <dbReference type="PROSITE-ProRule" id="PRU00708"/>
    </source>
</evidence>